<evidence type="ECO:0000313" key="3">
    <source>
        <dbReference type="EMBL" id="CAH9142605.1"/>
    </source>
</evidence>
<dbReference type="InterPro" id="IPR011333">
    <property type="entry name" value="SKP1/BTB/POZ_sf"/>
</dbReference>
<dbReference type="InterPro" id="IPR057441">
    <property type="entry name" value="Beta_prop_At2g24240"/>
</dbReference>
<name>A0AAV0G4D7_9ASTE</name>
<dbReference type="SUPFAM" id="SSF54695">
    <property type="entry name" value="POZ domain"/>
    <property type="match status" value="1"/>
</dbReference>
<dbReference type="PANTHER" id="PTHR11145:SF23">
    <property type="entry name" value="PROTEIN BINDING PROTEIN"/>
    <property type="match status" value="1"/>
</dbReference>
<dbReference type="EMBL" id="CAMAPF010001043">
    <property type="protein sequence ID" value="CAH9142605.1"/>
    <property type="molecule type" value="Genomic_DNA"/>
</dbReference>
<comment type="pathway">
    <text evidence="1">Protein modification; protein ubiquitination.</text>
</comment>
<dbReference type="SMART" id="SM00225">
    <property type="entry name" value="BTB"/>
    <property type="match status" value="1"/>
</dbReference>
<protein>
    <recommendedName>
        <fullName evidence="2">BTB domain-containing protein</fullName>
    </recommendedName>
</protein>
<dbReference type="Gene3D" id="3.30.710.10">
    <property type="entry name" value="Potassium Channel Kv1.1, Chain A"/>
    <property type="match status" value="1"/>
</dbReference>
<dbReference type="AlphaFoldDB" id="A0AAV0G4D7"/>
<evidence type="ECO:0000313" key="4">
    <source>
        <dbReference type="Proteomes" id="UP001152523"/>
    </source>
</evidence>
<dbReference type="CDD" id="cd18316">
    <property type="entry name" value="BTB_POZ_KCTD-like"/>
    <property type="match status" value="1"/>
</dbReference>
<feature type="domain" description="BTB" evidence="2">
    <location>
        <begin position="10"/>
        <end position="105"/>
    </location>
</feature>
<evidence type="ECO:0000259" key="2">
    <source>
        <dbReference type="SMART" id="SM00225"/>
    </source>
</evidence>
<dbReference type="InterPro" id="IPR011047">
    <property type="entry name" value="Quinoprotein_ADH-like_sf"/>
</dbReference>
<dbReference type="Pfam" id="PF02214">
    <property type="entry name" value="BTB_2"/>
    <property type="match status" value="1"/>
</dbReference>
<comment type="caution">
    <text evidence="3">The sequence shown here is derived from an EMBL/GenBank/DDBJ whole genome shotgun (WGS) entry which is preliminary data.</text>
</comment>
<dbReference type="InterPro" id="IPR003131">
    <property type="entry name" value="T1-type_BTB"/>
</dbReference>
<dbReference type="Gene3D" id="2.130.10.10">
    <property type="entry name" value="YVTN repeat-like/Quinoprotein amine dehydrogenase"/>
    <property type="match status" value="1"/>
</dbReference>
<dbReference type="SUPFAM" id="SSF50998">
    <property type="entry name" value="Quinoprotein alcohol dehydrogenase-like"/>
    <property type="match status" value="1"/>
</dbReference>
<dbReference type="Proteomes" id="UP001152523">
    <property type="component" value="Unassembled WGS sequence"/>
</dbReference>
<dbReference type="InterPro" id="IPR000210">
    <property type="entry name" value="BTB/POZ_dom"/>
</dbReference>
<dbReference type="Pfam" id="PF25279">
    <property type="entry name" value="Beta_prop_At2g24240"/>
    <property type="match status" value="1"/>
</dbReference>
<gene>
    <name evidence="3" type="ORF">CEPIT_LOCUS40028</name>
</gene>
<dbReference type="PANTHER" id="PTHR11145">
    <property type="entry name" value="BTB/POZ DOMAIN-CONTAINING ADAPTER FOR CUL3-MEDIATED RHOA DEGRADATION PROTEIN FAMILY MEMBER"/>
    <property type="match status" value="1"/>
</dbReference>
<dbReference type="InterPro" id="IPR045068">
    <property type="entry name" value="BACURD1-3"/>
</dbReference>
<organism evidence="3 4">
    <name type="scientific">Cuscuta epithymum</name>
    <dbReference type="NCBI Taxonomy" id="186058"/>
    <lineage>
        <taxon>Eukaryota</taxon>
        <taxon>Viridiplantae</taxon>
        <taxon>Streptophyta</taxon>
        <taxon>Embryophyta</taxon>
        <taxon>Tracheophyta</taxon>
        <taxon>Spermatophyta</taxon>
        <taxon>Magnoliopsida</taxon>
        <taxon>eudicotyledons</taxon>
        <taxon>Gunneridae</taxon>
        <taxon>Pentapetalae</taxon>
        <taxon>asterids</taxon>
        <taxon>lamiids</taxon>
        <taxon>Solanales</taxon>
        <taxon>Convolvulaceae</taxon>
        <taxon>Cuscuteae</taxon>
        <taxon>Cuscuta</taxon>
        <taxon>Cuscuta subgen. Cuscuta</taxon>
    </lineage>
</organism>
<evidence type="ECO:0000256" key="1">
    <source>
        <dbReference type="ARBA" id="ARBA00004906"/>
    </source>
</evidence>
<accession>A0AAV0G4D7</accession>
<dbReference type="InterPro" id="IPR015943">
    <property type="entry name" value="WD40/YVTN_repeat-like_dom_sf"/>
</dbReference>
<sequence length="453" mass="49000">MPAGDTAISNIVSIDVGGQLFQTTKHTLAQAGSKSLLLANAASSAVPLFIDRDPELFSVLLSLLRTGSLPSRAKALDVQDLIFESRFYGIEHLLTNSPSLLDPFNLQKSMLLPFCGRDSPASISTTPSGSLHVAHGSKVTSFDWALRSKSTMLTQFTAIDSLLALSPSVVAAGATDLSGLQILDVDQGSLTHTLQWENVTRSDSTVLAIASSHDYIFTTFESGRRNSSCVMVYDLNTFTPVAEIGHCEIFGADLDSAIPPTKLRWIPTHNLLMAAGSHSGPSGVSGNIKFWDLRSGNTAPVWEVKERADCFSDITVSPAGTLFKVGVHSGEVFFADFRNILSSDDNVWVCLGGADGWRTANNNNNKKKKKKEGVGCRIECHGNQVFRSKGGQIELWSEVLVGSGNGRGVFRKNTMSGSDSIITHMSFGGNKMFVTRKDQQCVEVWQNCVTRLF</sequence>
<dbReference type="GO" id="GO:0051260">
    <property type="term" value="P:protein homooligomerization"/>
    <property type="evidence" value="ECO:0007669"/>
    <property type="project" value="InterPro"/>
</dbReference>
<reference evidence="3" key="1">
    <citation type="submission" date="2022-07" db="EMBL/GenBank/DDBJ databases">
        <authorList>
            <person name="Macas J."/>
            <person name="Novak P."/>
            <person name="Neumann P."/>
        </authorList>
    </citation>
    <scope>NUCLEOTIDE SEQUENCE</scope>
</reference>
<proteinExistence type="predicted"/>
<keyword evidence="4" id="KW-1185">Reference proteome</keyword>